<evidence type="ECO:0000313" key="3">
    <source>
        <dbReference type="Proteomes" id="UP000703269"/>
    </source>
</evidence>
<feature type="transmembrane region" description="Helical" evidence="1">
    <location>
        <begin position="21"/>
        <end position="41"/>
    </location>
</feature>
<keyword evidence="1" id="KW-0812">Transmembrane</keyword>
<proteinExistence type="predicted"/>
<accession>A0A9P3LHZ6</accession>
<gene>
    <name evidence="2" type="ORF">PsYK624_122340</name>
</gene>
<dbReference type="AlphaFoldDB" id="A0A9P3LHZ6"/>
<reference evidence="2 3" key="1">
    <citation type="submission" date="2021-08" db="EMBL/GenBank/DDBJ databases">
        <title>Draft Genome Sequence of Phanerochaete sordida strain YK-624.</title>
        <authorList>
            <person name="Mori T."/>
            <person name="Dohra H."/>
            <person name="Suzuki T."/>
            <person name="Kawagishi H."/>
            <person name="Hirai H."/>
        </authorList>
    </citation>
    <scope>NUCLEOTIDE SEQUENCE [LARGE SCALE GENOMIC DNA]</scope>
    <source>
        <strain evidence="2 3">YK-624</strain>
    </source>
</reference>
<comment type="caution">
    <text evidence="2">The sequence shown here is derived from an EMBL/GenBank/DDBJ whole genome shotgun (WGS) entry which is preliminary data.</text>
</comment>
<keyword evidence="1" id="KW-0472">Membrane</keyword>
<sequence>MFVAALSAAKESSHIGNLTEIYATLLVSLVVLAGCPTVYGVRVRFGVYNGHGGCGEGKTCSCASNKCQHASGWHCHTPLARELLWAEPPRHRAKLVKRCWRRPLRLERPAGGTPTMTRAAAKRLRAL</sequence>
<dbReference type="EMBL" id="BPQB01000055">
    <property type="protein sequence ID" value="GJE96041.1"/>
    <property type="molecule type" value="Genomic_DNA"/>
</dbReference>
<name>A0A9P3LHZ6_9APHY</name>
<keyword evidence="3" id="KW-1185">Reference proteome</keyword>
<organism evidence="2 3">
    <name type="scientific">Phanerochaete sordida</name>
    <dbReference type="NCBI Taxonomy" id="48140"/>
    <lineage>
        <taxon>Eukaryota</taxon>
        <taxon>Fungi</taxon>
        <taxon>Dikarya</taxon>
        <taxon>Basidiomycota</taxon>
        <taxon>Agaricomycotina</taxon>
        <taxon>Agaricomycetes</taxon>
        <taxon>Polyporales</taxon>
        <taxon>Phanerochaetaceae</taxon>
        <taxon>Phanerochaete</taxon>
    </lineage>
</organism>
<keyword evidence="1" id="KW-1133">Transmembrane helix</keyword>
<evidence type="ECO:0000256" key="1">
    <source>
        <dbReference type="SAM" id="Phobius"/>
    </source>
</evidence>
<dbReference type="Proteomes" id="UP000703269">
    <property type="component" value="Unassembled WGS sequence"/>
</dbReference>
<evidence type="ECO:0000313" key="2">
    <source>
        <dbReference type="EMBL" id="GJE96041.1"/>
    </source>
</evidence>
<protein>
    <submittedName>
        <fullName evidence="2">Uncharacterized protein</fullName>
    </submittedName>
</protein>